<name>A0A369QDT2_9SPHN</name>
<sequence>METGKRRLAGDIARTATSDEVKYLRSEARDLKECVADLTLENRLLQKKHDRGWR</sequence>
<proteinExistence type="predicted"/>
<comment type="caution">
    <text evidence="1">The sequence shown here is derived from an EMBL/GenBank/DDBJ whole genome shotgun (WGS) entry which is preliminary data.</text>
</comment>
<evidence type="ECO:0000313" key="1">
    <source>
        <dbReference type="EMBL" id="RDC61376.1"/>
    </source>
</evidence>
<dbReference type="AlphaFoldDB" id="A0A369QDT2"/>
<dbReference type="Proteomes" id="UP000253727">
    <property type="component" value="Unassembled WGS sequence"/>
</dbReference>
<dbReference type="EMBL" id="QBKA01000002">
    <property type="protein sequence ID" value="RDC61376.1"/>
    <property type="molecule type" value="Genomic_DNA"/>
</dbReference>
<keyword evidence="2" id="KW-1185">Reference proteome</keyword>
<protein>
    <submittedName>
        <fullName evidence="1">Uncharacterized protein</fullName>
    </submittedName>
</protein>
<reference evidence="1 2" key="1">
    <citation type="submission" date="2018-04" db="EMBL/GenBank/DDBJ databases">
        <title>Altererythrobacter sp. HME9302 genome sequencing and assembly.</title>
        <authorList>
            <person name="Kang H."/>
            <person name="Kim H."/>
            <person name="Joh K."/>
        </authorList>
    </citation>
    <scope>NUCLEOTIDE SEQUENCE [LARGE SCALE GENOMIC DNA]</scope>
    <source>
        <strain evidence="1 2">HME9302</strain>
    </source>
</reference>
<accession>A0A369QDT2</accession>
<gene>
    <name evidence="1" type="ORF">HME9302_02598</name>
</gene>
<evidence type="ECO:0000313" key="2">
    <source>
        <dbReference type="Proteomes" id="UP000253727"/>
    </source>
</evidence>
<organism evidence="1 2">
    <name type="scientific">Alteripontixanthobacter maritimus</name>
    <dbReference type="NCBI Taxonomy" id="2161824"/>
    <lineage>
        <taxon>Bacteria</taxon>
        <taxon>Pseudomonadati</taxon>
        <taxon>Pseudomonadota</taxon>
        <taxon>Alphaproteobacteria</taxon>
        <taxon>Sphingomonadales</taxon>
        <taxon>Erythrobacteraceae</taxon>
        <taxon>Alteripontixanthobacter</taxon>
    </lineage>
</organism>